<evidence type="ECO:0000256" key="4">
    <source>
        <dbReference type="ARBA" id="ARBA00023163"/>
    </source>
</evidence>
<keyword evidence="2" id="KW-0805">Transcription regulation</keyword>
<evidence type="ECO:0000259" key="7">
    <source>
        <dbReference type="PROSITE" id="PS50110"/>
    </source>
</evidence>
<dbReference type="Proteomes" id="UP001197247">
    <property type="component" value="Unassembled WGS sequence"/>
</dbReference>
<gene>
    <name evidence="8" type="ORF">KIH74_32935</name>
</gene>
<reference evidence="8 9" key="1">
    <citation type="submission" date="2021-05" db="EMBL/GenBank/DDBJ databases">
        <title>Kineosporia and Streptomyces sp. nov. two new marine actinobacteria isolated from Coral.</title>
        <authorList>
            <person name="Buangrab K."/>
            <person name="Sutthacheep M."/>
            <person name="Yeemin T."/>
            <person name="Harunari E."/>
            <person name="Igarashi Y."/>
            <person name="Kanchanasin P."/>
            <person name="Tanasupawat S."/>
            <person name="Phongsopitanun W."/>
        </authorList>
    </citation>
    <scope>NUCLEOTIDE SEQUENCE [LARGE SCALE GENOMIC DNA]</scope>
    <source>
        <strain evidence="8 9">J2-2</strain>
    </source>
</reference>
<dbReference type="SMART" id="SM00448">
    <property type="entry name" value="REC"/>
    <property type="match status" value="1"/>
</dbReference>
<dbReference type="PROSITE" id="PS50043">
    <property type="entry name" value="HTH_LUXR_2"/>
    <property type="match status" value="1"/>
</dbReference>
<dbReference type="Pfam" id="PF00072">
    <property type="entry name" value="Response_reg"/>
    <property type="match status" value="1"/>
</dbReference>
<evidence type="ECO:0000256" key="3">
    <source>
        <dbReference type="ARBA" id="ARBA00023125"/>
    </source>
</evidence>
<feature type="domain" description="Response regulatory" evidence="7">
    <location>
        <begin position="2"/>
        <end position="122"/>
    </location>
</feature>
<dbReference type="SUPFAM" id="SSF46894">
    <property type="entry name" value="C-terminal effector domain of the bipartite response regulators"/>
    <property type="match status" value="1"/>
</dbReference>
<dbReference type="PANTHER" id="PTHR43214">
    <property type="entry name" value="TWO-COMPONENT RESPONSE REGULATOR"/>
    <property type="match status" value="1"/>
</dbReference>
<evidence type="ECO:0000313" key="8">
    <source>
        <dbReference type="EMBL" id="MBT0773798.1"/>
    </source>
</evidence>
<keyword evidence="3" id="KW-0238">DNA-binding</keyword>
<keyword evidence="1 5" id="KW-0597">Phosphoprotein</keyword>
<evidence type="ECO:0000256" key="5">
    <source>
        <dbReference type="PROSITE-ProRule" id="PRU00169"/>
    </source>
</evidence>
<dbReference type="InterPro" id="IPR058245">
    <property type="entry name" value="NreC/VraR/RcsB-like_REC"/>
</dbReference>
<dbReference type="InterPro" id="IPR016032">
    <property type="entry name" value="Sig_transdc_resp-reg_C-effctor"/>
</dbReference>
<dbReference type="Pfam" id="PF00196">
    <property type="entry name" value="GerE"/>
    <property type="match status" value="1"/>
</dbReference>
<accession>A0ABS5TSP1</accession>
<feature type="modified residue" description="4-aspartylphosphate" evidence="5">
    <location>
        <position position="52"/>
    </location>
</feature>
<proteinExistence type="predicted"/>
<sequence>MRVVLAEDLALLRDGLIRLFEAHDFEVVAAVDNARSLLETLDAKDADIAVLDVRLPPTFTNEGLMAAVEIRHRRPAFPVLVLSQYVEQLYAKELLASGQGSIGYLLKDRITDVRAFVEAVQQVAAGGTVLDPQVVSSILTRAQHEAPMERLTEREREVLGLMAQGRSNAAIAARLFMSEKAVGKHTNSIFTKLDLPQAADDNRRVLAVLAYLHHD</sequence>
<dbReference type="InterPro" id="IPR039420">
    <property type="entry name" value="WalR-like"/>
</dbReference>
<dbReference type="InterPro" id="IPR001789">
    <property type="entry name" value="Sig_transdc_resp-reg_receiver"/>
</dbReference>
<keyword evidence="4" id="KW-0804">Transcription</keyword>
<dbReference type="CDD" id="cd17535">
    <property type="entry name" value="REC_NarL-like"/>
    <property type="match status" value="1"/>
</dbReference>
<dbReference type="SMART" id="SM00421">
    <property type="entry name" value="HTH_LUXR"/>
    <property type="match status" value="1"/>
</dbReference>
<dbReference type="PANTHER" id="PTHR43214:SF24">
    <property type="entry name" value="TRANSCRIPTIONAL REGULATORY PROTEIN NARL-RELATED"/>
    <property type="match status" value="1"/>
</dbReference>
<dbReference type="Gene3D" id="3.40.50.2300">
    <property type="match status" value="1"/>
</dbReference>
<dbReference type="PROSITE" id="PS50110">
    <property type="entry name" value="RESPONSE_REGULATORY"/>
    <property type="match status" value="1"/>
</dbReference>
<feature type="domain" description="HTH luxR-type" evidence="6">
    <location>
        <begin position="144"/>
        <end position="214"/>
    </location>
</feature>
<dbReference type="RefSeq" id="WP_214160338.1">
    <property type="nucleotide sequence ID" value="NZ_JAHBAY010000020.1"/>
</dbReference>
<dbReference type="InterPro" id="IPR011006">
    <property type="entry name" value="CheY-like_superfamily"/>
</dbReference>
<dbReference type="EMBL" id="JAHBAY010000020">
    <property type="protein sequence ID" value="MBT0773798.1"/>
    <property type="molecule type" value="Genomic_DNA"/>
</dbReference>
<evidence type="ECO:0000256" key="2">
    <source>
        <dbReference type="ARBA" id="ARBA00023015"/>
    </source>
</evidence>
<evidence type="ECO:0000259" key="6">
    <source>
        <dbReference type="PROSITE" id="PS50043"/>
    </source>
</evidence>
<keyword evidence="9" id="KW-1185">Reference proteome</keyword>
<dbReference type="PRINTS" id="PR00038">
    <property type="entry name" value="HTHLUXR"/>
</dbReference>
<organism evidence="8 9">
    <name type="scientific">Kineosporia corallincola</name>
    <dbReference type="NCBI Taxonomy" id="2835133"/>
    <lineage>
        <taxon>Bacteria</taxon>
        <taxon>Bacillati</taxon>
        <taxon>Actinomycetota</taxon>
        <taxon>Actinomycetes</taxon>
        <taxon>Kineosporiales</taxon>
        <taxon>Kineosporiaceae</taxon>
        <taxon>Kineosporia</taxon>
    </lineage>
</organism>
<dbReference type="InterPro" id="IPR000792">
    <property type="entry name" value="Tscrpt_reg_LuxR_C"/>
</dbReference>
<evidence type="ECO:0000256" key="1">
    <source>
        <dbReference type="ARBA" id="ARBA00022553"/>
    </source>
</evidence>
<dbReference type="CDD" id="cd06170">
    <property type="entry name" value="LuxR_C_like"/>
    <property type="match status" value="1"/>
</dbReference>
<name>A0ABS5TSP1_9ACTN</name>
<comment type="caution">
    <text evidence="8">The sequence shown here is derived from an EMBL/GenBank/DDBJ whole genome shotgun (WGS) entry which is preliminary data.</text>
</comment>
<evidence type="ECO:0000313" key="9">
    <source>
        <dbReference type="Proteomes" id="UP001197247"/>
    </source>
</evidence>
<dbReference type="SUPFAM" id="SSF52172">
    <property type="entry name" value="CheY-like"/>
    <property type="match status" value="1"/>
</dbReference>
<protein>
    <submittedName>
        <fullName evidence="8">Response regulator transcription factor</fullName>
    </submittedName>
</protein>